<dbReference type="Pfam" id="PF00330">
    <property type="entry name" value="Aconitase"/>
    <property type="match status" value="1"/>
</dbReference>
<dbReference type="InterPro" id="IPR015928">
    <property type="entry name" value="Aconitase/3IPM_dehydase_swvl"/>
</dbReference>
<evidence type="ECO:0000256" key="5">
    <source>
        <dbReference type="ARBA" id="ARBA00022723"/>
    </source>
</evidence>
<evidence type="ECO:0000256" key="8">
    <source>
        <dbReference type="ARBA" id="ARBA00023239"/>
    </source>
</evidence>
<gene>
    <name evidence="13" type="primary">acnA</name>
    <name evidence="13" type="ORF">F4Y42_21870</name>
</gene>
<evidence type="ECO:0000256" key="10">
    <source>
        <dbReference type="RuleBase" id="RU361275"/>
    </source>
</evidence>
<dbReference type="InterPro" id="IPR015931">
    <property type="entry name" value="Acnase/IPM_dHydase_lsu_aba_1/3"/>
</dbReference>
<dbReference type="CDD" id="cd01586">
    <property type="entry name" value="AcnA_IRP"/>
    <property type="match status" value="1"/>
</dbReference>
<dbReference type="GO" id="GO:0051539">
    <property type="term" value="F:4 iron, 4 sulfur cluster binding"/>
    <property type="evidence" value="ECO:0007669"/>
    <property type="project" value="UniProtKB-KW"/>
</dbReference>
<accession>A0A6B0Z362</accession>
<organism evidence="13">
    <name type="scientific">Caldilineaceae bacterium SB0664_bin_27</name>
    <dbReference type="NCBI Taxonomy" id="2605260"/>
    <lineage>
        <taxon>Bacteria</taxon>
        <taxon>Bacillati</taxon>
        <taxon>Chloroflexota</taxon>
        <taxon>Caldilineae</taxon>
        <taxon>Caldilineales</taxon>
        <taxon>Caldilineaceae</taxon>
    </lineage>
</organism>
<comment type="caution">
    <text evidence="13">The sequence shown here is derived from an EMBL/GenBank/DDBJ whole genome shotgun (WGS) entry which is preliminary data.</text>
</comment>
<comment type="cofactor">
    <cofactor evidence="1">
        <name>[4Fe-4S] cluster</name>
        <dbReference type="ChEBI" id="CHEBI:49883"/>
    </cofactor>
</comment>
<evidence type="ECO:0000256" key="9">
    <source>
        <dbReference type="ARBA" id="ARBA00023501"/>
    </source>
</evidence>
<evidence type="ECO:0000256" key="3">
    <source>
        <dbReference type="ARBA" id="ARBA00007185"/>
    </source>
</evidence>
<dbReference type="GO" id="GO:0019679">
    <property type="term" value="P:propionate metabolic process, methylcitrate cycle"/>
    <property type="evidence" value="ECO:0007669"/>
    <property type="project" value="UniProtKB-ARBA"/>
</dbReference>
<keyword evidence="10" id="KW-0004">4Fe-4S</keyword>
<evidence type="ECO:0000256" key="7">
    <source>
        <dbReference type="ARBA" id="ARBA00023014"/>
    </source>
</evidence>
<evidence type="ECO:0000313" key="13">
    <source>
        <dbReference type="EMBL" id="MXY96098.1"/>
    </source>
</evidence>
<dbReference type="AlphaFoldDB" id="A0A6B0Z362"/>
<dbReference type="SUPFAM" id="SSF52016">
    <property type="entry name" value="LeuD/IlvD-like"/>
    <property type="match status" value="1"/>
</dbReference>
<comment type="function">
    <text evidence="10">Catalyzes the isomerization of citrate to isocitrate via cis-aconitate.</text>
</comment>
<comment type="catalytic activity">
    <reaction evidence="9 10">
        <text>citrate = D-threo-isocitrate</text>
        <dbReference type="Rhea" id="RHEA:10336"/>
        <dbReference type="ChEBI" id="CHEBI:15562"/>
        <dbReference type="ChEBI" id="CHEBI:16947"/>
        <dbReference type="EC" id="4.2.1.3"/>
    </reaction>
</comment>
<dbReference type="FunFam" id="3.20.19.10:FF:000001">
    <property type="entry name" value="Aconitate hydratase"/>
    <property type="match status" value="1"/>
</dbReference>
<dbReference type="NCBIfam" id="NF006757">
    <property type="entry name" value="PRK09277.1"/>
    <property type="match status" value="1"/>
</dbReference>
<dbReference type="NCBIfam" id="TIGR01341">
    <property type="entry name" value="aconitase_1"/>
    <property type="match status" value="1"/>
</dbReference>
<dbReference type="GO" id="GO:0006099">
    <property type="term" value="P:tricarboxylic acid cycle"/>
    <property type="evidence" value="ECO:0007669"/>
    <property type="project" value="UniProtKB-UniPathway"/>
</dbReference>
<name>A0A6B0Z362_9CHLR</name>
<dbReference type="FunFam" id="3.30.499.10:FF:000002">
    <property type="entry name" value="Aconitate hydratase"/>
    <property type="match status" value="1"/>
</dbReference>
<dbReference type="InterPro" id="IPR000573">
    <property type="entry name" value="AconitaseA/IPMdHydase_ssu_swvl"/>
</dbReference>
<keyword evidence="7 10" id="KW-0411">Iron-sulfur</keyword>
<reference evidence="13" key="1">
    <citation type="submission" date="2019-09" db="EMBL/GenBank/DDBJ databases">
        <title>Characterisation of the sponge microbiome using genome-centric metagenomics.</title>
        <authorList>
            <person name="Engelberts J.P."/>
            <person name="Robbins S.J."/>
            <person name="De Goeij J.M."/>
            <person name="Aranda M."/>
            <person name="Bell S.C."/>
            <person name="Webster N.S."/>
        </authorList>
    </citation>
    <scope>NUCLEOTIDE SEQUENCE</scope>
    <source>
        <strain evidence="13">SB0664_bin_27</strain>
    </source>
</reference>
<dbReference type="Gene3D" id="6.10.190.10">
    <property type="match status" value="1"/>
</dbReference>
<dbReference type="InterPro" id="IPR001030">
    <property type="entry name" value="Acoase/IPM_deHydtase_lsu_aba"/>
</dbReference>
<sequence length="915" mass="99570">MARQDYFNARDTLHTRRGPVAIYRLDSLERLPSANVNRLPFSIKVLLEAALRQAEGFEITQDAIKTIAGWGPDTAGKVEIPFKPARVILQDFTGVPSVVDLAALRSAMARMGGDANKINPVVPVDLVIDHSVQVDRFGSAAALFFNAEREFERNRERYEFLKWGQRAFDNFRVVPPATGIVHQVNLEYLASVVQTSAVEGNGALEAYPDSLVGTDSHTTMINGLGVLGWGVGGIEAEAVMLGQPIYMLMPDVVGFKLTGALPEGATATDLVLRATEMLRQQGVVGKFVEYFGPGLGQLSLPDRATLANMSPEYGATMGFFPVDQETLRYLANTGRDPESIDLVERYCKEQGLFHTEDTPDPVFSETIELDMDTVQPSLAGPKRPQDRITLSDMKERWSGMLSAPVGPQGFGLEGAELDNRAEVNFKGTDFSLEHGDVVIAAITSCTNTSNPSVMIGAGLLAKKAVERGLDVKPWVKTSLAPGSKVVTSYLEASGLTPYLQALNFHTVGYGCTTCIGNSGPLPQPIRDAIHDADLVAASVLSGNRNFEGRIGPDVRANFLASPPLVVAYAIAGTVNIDLDNDPLGYDPTGEPVFLHDVWPSQAEIQAEIHRSLKPDLFRQQYANVFTGNEQWNEVPISGGELYAWSSDSTYIQEPTFFQQMGTELPPVQPIVGARVLAVMPDSTTTDHISPAGAIAPDSPAGRYLTEQGVPRSEWNSYGSRRGNHEVMMRGTFANIRIKNQMLDGVEGGYTAYIPSTGQVLDAAAGLEEMAIWDAAAKYEQDGTPLIILAGKEYGTGSSRDWAAKGPWLQGVKAVIAESFERIHRSNLVGMGILPLQFMEGQNMQSLDLSGFETYDIVGLTAEMRPNQAYTVRVTRENGIVGEFSVTSRLDTPVEVNYYKNGGILHTVLRRLVKEE</sequence>
<protein>
    <recommendedName>
        <fullName evidence="10">Aconitate hydratase</fullName>
        <shortName evidence="10">Aconitase</shortName>
        <ecNumber evidence="10">4.2.1.3</ecNumber>
    </recommendedName>
</protein>
<dbReference type="PANTHER" id="PTHR11670">
    <property type="entry name" value="ACONITASE/IRON-RESPONSIVE ELEMENT FAMILY MEMBER"/>
    <property type="match status" value="1"/>
</dbReference>
<dbReference type="SUPFAM" id="SSF53732">
    <property type="entry name" value="Aconitase iron-sulfur domain"/>
    <property type="match status" value="1"/>
</dbReference>
<comment type="similarity">
    <text evidence="3 10">Belongs to the aconitase/IPM isomerase family.</text>
</comment>
<dbReference type="NCBIfam" id="NF009520">
    <property type="entry name" value="PRK12881.1"/>
    <property type="match status" value="1"/>
</dbReference>
<evidence type="ECO:0000256" key="6">
    <source>
        <dbReference type="ARBA" id="ARBA00023004"/>
    </source>
</evidence>
<dbReference type="CDD" id="cd01580">
    <property type="entry name" value="AcnA_IRP_Swivel"/>
    <property type="match status" value="1"/>
</dbReference>
<dbReference type="FunFam" id="3.30.499.10:FF:000005">
    <property type="entry name" value="cytoplasmic aconitate hydratase"/>
    <property type="match status" value="1"/>
</dbReference>
<dbReference type="Gene3D" id="3.30.499.10">
    <property type="entry name" value="Aconitase, domain 3"/>
    <property type="match status" value="2"/>
</dbReference>
<evidence type="ECO:0000259" key="11">
    <source>
        <dbReference type="Pfam" id="PF00330"/>
    </source>
</evidence>
<dbReference type="EMBL" id="VXRG01000186">
    <property type="protein sequence ID" value="MXY96098.1"/>
    <property type="molecule type" value="Genomic_DNA"/>
</dbReference>
<evidence type="ECO:0000259" key="12">
    <source>
        <dbReference type="Pfam" id="PF00694"/>
    </source>
</evidence>
<dbReference type="Gene3D" id="3.20.19.10">
    <property type="entry name" value="Aconitase, domain 4"/>
    <property type="match status" value="1"/>
</dbReference>
<keyword evidence="5" id="KW-0479">Metal-binding</keyword>
<evidence type="ECO:0000256" key="1">
    <source>
        <dbReference type="ARBA" id="ARBA00001966"/>
    </source>
</evidence>
<dbReference type="Pfam" id="PF00694">
    <property type="entry name" value="Aconitase_C"/>
    <property type="match status" value="1"/>
</dbReference>
<dbReference type="InterPro" id="IPR036008">
    <property type="entry name" value="Aconitase_4Fe-4S_dom"/>
</dbReference>
<evidence type="ECO:0000256" key="4">
    <source>
        <dbReference type="ARBA" id="ARBA00022532"/>
    </source>
</evidence>
<dbReference type="GO" id="GO:0046872">
    <property type="term" value="F:metal ion binding"/>
    <property type="evidence" value="ECO:0007669"/>
    <property type="project" value="UniProtKB-KW"/>
</dbReference>
<keyword evidence="8 10" id="KW-0456">Lyase</keyword>
<dbReference type="GO" id="GO:0003994">
    <property type="term" value="F:aconitate hydratase activity"/>
    <property type="evidence" value="ECO:0007669"/>
    <property type="project" value="UniProtKB-EC"/>
</dbReference>
<dbReference type="EC" id="4.2.1.3" evidence="10"/>
<evidence type="ECO:0000256" key="2">
    <source>
        <dbReference type="ARBA" id="ARBA00004717"/>
    </source>
</evidence>
<keyword evidence="6 10" id="KW-0408">Iron</keyword>
<dbReference type="PROSITE" id="PS00450">
    <property type="entry name" value="ACONITASE_1"/>
    <property type="match status" value="1"/>
</dbReference>
<dbReference type="InterPro" id="IPR018136">
    <property type="entry name" value="Aconitase_4Fe-4S_BS"/>
</dbReference>
<dbReference type="PRINTS" id="PR00415">
    <property type="entry name" value="ACONITASE"/>
</dbReference>
<comment type="pathway">
    <text evidence="2">Carbohydrate metabolism; tricarboxylic acid cycle; isocitrate from oxaloacetate: step 2/2.</text>
</comment>
<feature type="domain" description="Aconitase A/isopropylmalate dehydratase small subunit swivel" evidence="12">
    <location>
        <begin position="702"/>
        <end position="839"/>
    </location>
</feature>
<proteinExistence type="inferred from homology"/>
<feature type="domain" description="Aconitase/3-isopropylmalate dehydratase large subunit alpha/beta/alpha" evidence="11">
    <location>
        <begin position="79"/>
        <end position="572"/>
    </location>
</feature>
<dbReference type="InterPro" id="IPR044137">
    <property type="entry name" value="AcnA_IRP_Swivel"/>
</dbReference>
<keyword evidence="4" id="KW-0816">Tricarboxylic acid cycle</keyword>
<dbReference type="InterPro" id="IPR006249">
    <property type="entry name" value="Aconitase/IRP2"/>
</dbReference>
<dbReference type="UniPathway" id="UPA00223">
    <property type="reaction ID" value="UER00718"/>
</dbReference>